<sequence length="26" mass="3005">MTGPSSLKYLLTRALRKTMSNPYFDL</sequence>
<organism evidence="1">
    <name type="scientific">Arundo donax</name>
    <name type="common">Giant reed</name>
    <name type="synonym">Donax arundinaceus</name>
    <dbReference type="NCBI Taxonomy" id="35708"/>
    <lineage>
        <taxon>Eukaryota</taxon>
        <taxon>Viridiplantae</taxon>
        <taxon>Streptophyta</taxon>
        <taxon>Embryophyta</taxon>
        <taxon>Tracheophyta</taxon>
        <taxon>Spermatophyta</taxon>
        <taxon>Magnoliopsida</taxon>
        <taxon>Liliopsida</taxon>
        <taxon>Poales</taxon>
        <taxon>Poaceae</taxon>
        <taxon>PACMAD clade</taxon>
        <taxon>Arundinoideae</taxon>
        <taxon>Arundineae</taxon>
        <taxon>Arundo</taxon>
    </lineage>
</organism>
<name>A0A0A9AHP4_ARUDO</name>
<protein>
    <submittedName>
        <fullName evidence="1">Uncharacterized protein</fullName>
    </submittedName>
</protein>
<reference evidence="1" key="1">
    <citation type="submission" date="2014-09" db="EMBL/GenBank/DDBJ databases">
        <authorList>
            <person name="Magalhaes I.L.F."/>
            <person name="Oliveira U."/>
            <person name="Santos F.R."/>
            <person name="Vidigal T.H.D.A."/>
            <person name="Brescovit A.D."/>
            <person name="Santos A.J."/>
        </authorList>
    </citation>
    <scope>NUCLEOTIDE SEQUENCE</scope>
    <source>
        <tissue evidence="1">Shoot tissue taken approximately 20 cm above the soil surface</tissue>
    </source>
</reference>
<reference evidence="1" key="2">
    <citation type="journal article" date="2015" name="Data Brief">
        <title>Shoot transcriptome of the giant reed, Arundo donax.</title>
        <authorList>
            <person name="Barrero R.A."/>
            <person name="Guerrero F.D."/>
            <person name="Moolhuijzen P."/>
            <person name="Goolsby J.A."/>
            <person name="Tidwell J."/>
            <person name="Bellgard S.E."/>
            <person name="Bellgard M.I."/>
        </authorList>
    </citation>
    <scope>NUCLEOTIDE SEQUENCE</scope>
    <source>
        <tissue evidence="1">Shoot tissue taken approximately 20 cm above the soil surface</tissue>
    </source>
</reference>
<dbReference type="AlphaFoldDB" id="A0A0A9AHP4"/>
<proteinExistence type="predicted"/>
<evidence type="ECO:0000313" key="1">
    <source>
        <dbReference type="EMBL" id="JAD51194.1"/>
    </source>
</evidence>
<dbReference type="EMBL" id="GBRH01246701">
    <property type="protein sequence ID" value="JAD51194.1"/>
    <property type="molecule type" value="Transcribed_RNA"/>
</dbReference>
<accession>A0A0A9AHP4</accession>